<dbReference type="Proteomes" id="UP000198981">
    <property type="component" value="Unassembled WGS sequence"/>
</dbReference>
<dbReference type="PANTHER" id="PTHR32309">
    <property type="entry name" value="TYROSINE-PROTEIN KINASE"/>
    <property type="match status" value="1"/>
</dbReference>
<keyword evidence="2" id="KW-0472">Membrane</keyword>
<evidence type="ECO:0000256" key="1">
    <source>
        <dbReference type="SAM" id="MobiDB-lite"/>
    </source>
</evidence>
<gene>
    <name evidence="3" type="ORF">SAMN03159343_0881</name>
</gene>
<evidence type="ECO:0000256" key="2">
    <source>
        <dbReference type="SAM" id="Phobius"/>
    </source>
</evidence>
<dbReference type="Gene3D" id="3.40.50.300">
    <property type="entry name" value="P-loop containing nucleotide triphosphate hydrolases"/>
    <property type="match status" value="1"/>
</dbReference>
<dbReference type="GO" id="GO:0004713">
    <property type="term" value="F:protein tyrosine kinase activity"/>
    <property type="evidence" value="ECO:0007669"/>
    <property type="project" value="TreeGrafter"/>
</dbReference>
<feature type="region of interest" description="Disordered" evidence="1">
    <location>
        <begin position="499"/>
        <end position="561"/>
    </location>
</feature>
<dbReference type="AlphaFoldDB" id="A0A1G4XFS9"/>
<dbReference type="STRING" id="1960309.SAMN03159343_0881"/>
<keyword evidence="2" id="KW-0812">Transmembrane</keyword>
<name>A0A1G4XFS9_9ACTN</name>
<accession>A0A1G4XFS9</accession>
<dbReference type="GO" id="GO:0005886">
    <property type="term" value="C:plasma membrane"/>
    <property type="evidence" value="ECO:0007669"/>
    <property type="project" value="TreeGrafter"/>
</dbReference>
<dbReference type="OrthoDB" id="5175879at2"/>
<evidence type="ECO:0000313" key="3">
    <source>
        <dbReference type="EMBL" id="SCX40102.1"/>
    </source>
</evidence>
<feature type="region of interest" description="Disordered" evidence="1">
    <location>
        <begin position="1"/>
        <end position="24"/>
    </location>
</feature>
<dbReference type="EMBL" id="FMUH01000001">
    <property type="protein sequence ID" value="SCX40102.1"/>
    <property type="molecule type" value="Genomic_DNA"/>
</dbReference>
<dbReference type="InterPro" id="IPR027417">
    <property type="entry name" value="P-loop_NTPase"/>
</dbReference>
<keyword evidence="4" id="KW-1185">Reference proteome</keyword>
<sequence length="561" mass="56429">MTSQAAPGVDASSADDSARRAGSSGRRRRALVGALVGAVVFGAVGGVLAATADPEVSASALVQSYPDPASVENPTTGVVDGDQAARNATYVETELVSLNSADLAEQVAAAVGEPVSDVQLEAVRVGDSNVITITATAGTAAEASAEAQSAADLYVAGRQQRLADRITGLQTTVESQITANQQALDALPVPPTDGVDVNEQQRAALAQQNVELLGARDTLQRAAADTGQVAGIIQQATAQPTGALSTAVLTVVGTALVGALLGGVLAPVASSLRGRVRDAQDVTGLGVPVLTPGLPVVARGRRAGDLRRAVQLQGLQLPDGPVNGGSLAVVGPGPGVGTTFTAVAHARHAAVRRPTLLVTYDLDEATELLGGLHEPSVLLLGGRIDTSGHGIPDDRPSEVPVRRTRSVPGLAVLEVPAGSSIADLVPSGLADAASAAGWAVVVDAPPLDRSDEPLRAALQCRETVVVTTVGSSRIADVDRAVQILHGAGATPAGIVVNHAPRGRRTGRRSAAPGTGATTEQPPAVEPGAALDPVTAPDPVEDTGRLPVLPAEDRTSLPGTRA</sequence>
<organism evidence="3 4">
    <name type="scientific">Klenkia marina</name>
    <dbReference type="NCBI Taxonomy" id="1960309"/>
    <lineage>
        <taxon>Bacteria</taxon>
        <taxon>Bacillati</taxon>
        <taxon>Actinomycetota</taxon>
        <taxon>Actinomycetes</taxon>
        <taxon>Geodermatophilales</taxon>
        <taxon>Geodermatophilaceae</taxon>
        <taxon>Klenkia</taxon>
    </lineage>
</organism>
<proteinExistence type="predicted"/>
<feature type="transmembrane region" description="Helical" evidence="2">
    <location>
        <begin position="30"/>
        <end position="50"/>
    </location>
</feature>
<dbReference type="InterPro" id="IPR050445">
    <property type="entry name" value="Bact_polysacc_biosynth/exp"/>
</dbReference>
<dbReference type="PANTHER" id="PTHR32309:SF13">
    <property type="entry name" value="FERRIC ENTEROBACTIN TRANSPORT PROTEIN FEPE"/>
    <property type="match status" value="1"/>
</dbReference>
<keyword evidence="2" id="KW-1133">Transmembrane helix</keyword>
<dbReference type="RefSeq" id="WP_133379005.1">
    <property type="nucleotide sequence ID" value="NZ_FMUH01000001.1"/>
</dbReference>
<dbReference type="SUPFAM" id="SSF52540">
    <property type="entry name" value="P-loop containing nucleoside triphosphate hydrolases"/>
    <property type="match status" value="1"/>
</dbReference>
<protein>
    <submittedName>
        <fullName evidence="3">Chromosome partitioning ATPase, Mrp family, contains Fe-S cluster</fullName>
    </submittedName>
</protein>
<reference evidence="4" key="1">
    <citation type="submission" date="2016-10" db="EMBL/GenBank/DDBJ databases">
        <authorList>
            <person name="Varghese N."/>
            <person name="Submissions S."/>
        </authorList>
    </citation>
    <scope>NUCLEOTIDE SEQUENCE [LARGE SCALE GENOMIC DNA]</scope>
    <source>
        <strain evidence="4">DSM 45722</strain>
    </source>
</reference>
<evidence type="ECO:0000313" key="4">
    <source>
        <dbReference type="Proteomes" id="UP000198981"/>
    </source>
</evidence>